<dbReference type="EMBL" id="CH476618">
    <property type="protein sequence ID" value="EEP81735.1"/>
    <property type="molecule type" value="Genomic_DNA"/>
</dbReference>
<evidence type="ECO:0000256" key="2">
    <source>
        <dbReference type="SAM" id="Phobius"/>
    </source>
</evidence>
<evidence type="ECO:0000256" key="1">
    <source>
        <dbReference type="SAM" id="MobiDB-lite"/>
    </source>
</evidence>
<dbReference type="VEuPathDB" id="FungiDB:UREG_06600"/>
<dbReference type="GeneID" id="8438429"/>
<sequence length="269" mass="29421">MSMVAVTPFVEGGVHPLQLTRALEKVAAMPQHRPDEKEDDTALLSEGYTESQEEKGKEKDSGYVPPWSTETPKVPVIFPGDDSEDMTLEYRQFFRNLAMKESIRMLLPKYGPNDGRYEGKPEQPKPSGPLKLSKELSDQLGESMKRMGILDHPELLASDSSDESTASKKRTPSSMLPHGKSSRKKDRQRNANDANVNIDIRLSLDHAFSALVQGAKQGADDSSKPVKSKAVFNVHEYIGPPKMGGLVATVGVAAAAFGFSLGAIFCRFA</sequence>
<dbReference type="AlphaFoldDB" id="C4JVK8"/>
<accession>C4JVK8</accession>
<feature type="region of interest" description="Disordered" evidence="1">
    <location>
        <begin position="28"/>
        <end position="80"/>
    </location>
</feature>
<dbReference type="RefSeq" id="XP_002583633.1">
    <property type="nucleotide sequence ID" value="XM_002583587.1"/>
</dbReference>
<proteinExistence type="predicted"/>
<name>C4JVK8_UNCRE</name>
<dbReference type="KEGG" id="ure:UREG_06600"/>
<evidence type="ECO:0000313" key="3">
    <source>
        <dbReference type="EMBL" id="EEP81735.1"/>
    </source>
</evidence>
<feature type="region of interest" description="Disordered" evidence="1">
    <location>
        <begin position="155"/>
        <end position="191"/>
    </location>
</feature>
<gene>
    <name evidence="3" type="ORF">UREG_06600</name>
</gene>
<feature type="compositionally biased region" description="Basic and acidic residues" evidence="1">
    <location>
        <begin position="52"/>
        <end position="61"/>
    </location>
</feature>
<reference evidence="4" key="1">
    <citation type="journal article" date="2009" name="Genome Res.">
        <title>Comparative genomic analyses of the human fungal pathogens Coccidioides and their relatives.</title>
        <authorList>
            <person name="Sharpton T.J."/>
            <person name="Stajich J.E."/>
            <person name="Rounsley S.D."/>
            <person name="Gardner M.J."/>
            <person name="Wortman J.R."/>
            <person name="Jordar V.S."/>
            <person name="Maiti R."/>
            <person name="Kodira C.D."/>
            <person name="Neafsey D.E."/>
            <person name="Zeng Q."/>
            <person name="Hung C.-Y."/>
            <person name="McMahan C."/>
            <person name="Muszewska A."/>
            <person name="Grynberg M."/>
            <person name="Mandel M.A."/>
            <person name="Kellner E.M."/>
            <person name="Barker B.M."/>
            <person name="Galgiani J.N."/>
            <person name="Orbach M.J."/>
            <person name="Kirkland T.N."/>
            <person name="Cole G.T."/>
            <person name="Henn M.R."/>
            <person name="Birren B.W."/>
            <person name="Taylor J.W."/>
        </authorList>
    </citation>
    <scope>NUCLEOTIDE SEQUENCE [LARGE SCALE GENOMIC DNA]</scope>
    <source>
        <strain evidence="4">UAMH 1704</strain>
    </source>
</reference>
<evidence type="ECO:0000313" key="4">
    <source>
        <dbReference type="Proteomes" id="UP000002058"/>
    </source>
</evidence>
<feature type="transmembrane region" description="Helical" evidence="2">
    <location>
        <begin position="243"/>
        <end position="266"/>
    </location>
</feature>
<keyword evidence="2" id="KW-1133">Transmembrane helix</keyword>
<keyword evidence="4" id="KW-1185">Reference proteome</keyword>
<keyword evidence="2" id="KW-0812">Transmembrane</keyword>
<dbReference type="Proteomes" id="UP000002058">
    <property type="component" value="Unassembled WGS sequence"/>
</dbReference>
<feature type="region of interest" description="Disordered" evidence="1">
    <location>
        <begin position="110"/>
        <end position="133"/>
    </location>
</feature>
<keyword evidence="2" id="KW-0472">Membrane</keyword>
<dbReference type="HOGENOM" id="CLU_1035098_0_0_1"/>
<organism evidence="3 4">
    <name type="scientific">Uncinocarpus reesii (strain UAMH 1704)</name>
    <dbReference type="NCBI Taxonomy" id="336963"/>
    <lineage>
        <taxon>Eukaryota</taxon>
        <taxon>Fungi</taxon>
        <taxon>Dikarya</taxon>
        <taxon>Ascomycota</taxon>
        <taxon>Pezizomycotina</taxon>
        <taxon>Eurotiomycetes</taxon>
        <taxon>Eurotiomycetidae</taxon>
        <taxon>Onygenales</taxon>
        <taxon>Onygenaceae</taxon>
        <taxon>Uncinocarpus</taxon>
    </lineage>
</organism>
<protein>
    <submittedName>
        <fullName evidence="3">Uncharacterized protein</fullName>
    </submittedName>
</protein>
<dbReference type="InParanoid" id="C4JVK8"/>